<keyword evidence="5" id="KW-1185">Reference proteome</keyword>
<dbReference type="InterPro" id="IPR013087">
    <property type="entry name" value="Znf_C2H2_type"/>
</dbReference>
<feature type="region of interest" description="Disordered" evidence="2">
    <location>
        <begin position="181"/>
        <end position="276"/>
    </location>
</feature>
<evidence type="ECO:0000313" key="4">
    <source>
        <dbReference type="EMBL" id="KAJ3557012.1"/>
    </source>
</evidence>
<feature type="compositionally biased region" description="Polar residues" evidence="2">
    <location>
        <begin position="251"/>
        <end position="260"/>
    </location>
</feature>
<dbReference type="EMBL" id="JANIEX010001523">
    <property type="protein sequence ID" value="KAJ3557012.1"/>
    <property type="molecule type" value="Genomic_DNA"/>
</dbReference>
<feature type="domain" description="C2H2-type" evidence="3">
    <location>
        <begin position="377"/>
        <end position="404"/>
    </location>
</feature>
<dbReference type="AlphaFoldDB" id="A0AAD5YQK0"/>
<feature type="region of interest" description="Disordered" evidence="2">
    <location>
        <begin position="390"/>
        <end position="429"/>
    </location>
</feature>
<evidence type="ECO:0000256" key="1">
    <source>
        <dbReference type="PROSITE-ProRule" id="PRU00042"/>
    </source>
</evidence>
<keyword evidence="1" id="KW-0862">Zinc</keyword>
<feature type="compositionally biased region" description="Basic and acidic residues" evidence="2">
    <location>
        <begin position="397"/>
        <end position="409"/>
    </location>
</feature>
<organism evidence="4 5">
    <name type="scientific">Leucocoprinus birnbaumii</name>
    <dbReference type="NCBI Taxonomy" id="56174"/>
    <lineage>
        <taxon>Eukaryota</taxon>
        <taxon>Fungi</taxon>
        <taxon>Dikarya</taxon>
        <taxon>Basidiomycota</taxon>
        <taxon>Agaricomycotina</taxon>
        <taxon>Agaricomycetes</taxon>
        <taxon>Agaricomycetidae</taxon>
        <taxon>Agaricales</taxon>
        <taxon>Agaricineae</taxon>
        <taxon>Agaricaceae</taxon>
        <taxon>Leucocoprinus</taxon>
    </lineage>
</organism>
<keyword evidence="1" id="KW-0479">Metal-binding</keyword>
<evidence type="ECO:0000313" key="5">
    <source>
        <dbReference type="Proteomes" id="UP001213000"/>
    </source>
</evidence>
<protein>
    <recommendedName>
        <fullName evidence="3">C2H2-type domain-containing protein</fullName>
    </recommendedName>
</protein>
<accession>A0AAD5YQK0</accession>
<feature type="compositionally biased region" description="Low complexity" evidence="2">
    <location>
        <begin position="215"/>
        <end position="239"/>
    </location>
</feature>
<evidence type="ECO:0000259" key="3">
    <source>
        <dbReference type="PROSITE" id="PS50157"/>
    </source>
</evidence>
<comment type="caution">
    <text evidence="4">The sequence shown here is derived from an EMBL/GenBank/DDBJ whole genome shotgun (WGS) entry which is preliminary data.</text>
</comment>
<feature type="compositionally biased region" description="Polar residues" evidence="2">
    <location>
        <begin position="65"/>
        <end position="101"/>
    </location>
</feature>
<feature type="region of interest" description="Disordered" evidence="2">
    <location>
        <begin position="60"/>
        <end position="114"/>
    </location>
</feature>
<dbReference type="Proteomes" id="UP001213000">
    <property type="component" value="Unassembled WGS sequence"/>
</dbReference>
<gene>
    <name evidence="4" type="ORF">NP233_g11844</name>
</gene>
<dbReference type="PROSITE" id="PS50157">
    <property type="entry name" value="ZINC_FINGER_C2H2_2"/>
    <property type="match status" value="1"/>
</dbReference>
<sequence>MAYHDPEDLISISIEPPFEEGGDIFGLSQPLPAVGHDFFNDHVGNFQPDAMLSPFALDSPLSEGYSPSSPESLHSFASSHDSPLYSPQTLSGLPSPFSTASDLGDTPHPTVAPKDIMSNDIGFWISSAEDEYQHDSIEPLLEECFEDPQSQALVAIDRMDSPPPTSSTLFAAQKTTDLRITIPSVSPSRATSPISPYPISPSNLSVPSPHKERSLSPAASDSQDSDYASPLSRPLSSLSGYESNRSRRRGSTASDSSLRVRSSPKRGSPRQHPYTRPLADLGYAAAAQAAGMTQANYMLVVEALREKEAHKGWDWTAGLPTIVKPVVGSAQTRRASEERRTDSASFGCPIHGCGANITKKHNLMYHLQSHFEHGSAFICSRCQRGISHSASLRRHERAHEVRDAKEAGLKTKSSGNGNKKKRTKKQRSS</sequence>
<dbReference type="GO" id="GO:0008270">
    <property type="term" value="F:zinc ion binding"/>
    <property type="evidence" value="ECO:0007669"/>
    <property type="project" value="UniProtKB-KW"/>
</dbReference>
<name>A0AAD5YQK0_9AGAR</name>
<keyword evidence="1" id="KW-0863">Zinc-finger</keyword>
<reference evidence="4" key="1">
    <citation type="submission" date="2022-07" db="EMBL/GenBank/DDBJ databases">
        <title>Genome Sequence of Leucocoprinus birnbaumii.</title>
        <authorList>
            <person name="Buettner E."/>
        </authorList>
    </citation>
    <scope>NUCLEOTIDE SEQUENCE</scope>
    <source>
        <strain evidence="4">VT141</strain>
    </source>
</reference>
<proteinExistence type="predicted"/>
<dbReference type="Gene3D" id="3.30.160.60">
    <property type="entry name" value="Classic Zinc Finger"/>
    <property type="match status" value="1"/>
</dbReference>
<evidence type="ECO:0000256" key="2">
    <source>
        <dbReference type="SAM" id="MobiDB-lite"/>
    </source>
</evidence>
<feature type="compositionally biased region" description="Basic residues" evidence="2">
    <location>
        <begin position="418"/>
        <end position="429"/>
    </location>
</feature>
<dbReference type="PROSITE" id="PS00028">
    <property type="entry name" value="ZINC_FINGER_C2H2_1"/>
    <property type="match status" value="2"/>
</dbReference>
<dbReference type="SMART" id="SM00355">
    <property type="entry name" value="ZnF_C2H2"/>
    <property type="match status" value="2"/>
</dbReference>